<organism evidence="2 3">
    <name type="scientific">Spirosoma agri</name>
    <dbReference type="NCBI Taxonomy" id="1987381"/>
    <lineage>
        <taxon>Bacteria</taxon>
        <taxon>Pseudomonadati</taxon>
        <taxon>Bacteroidota</taxon>
        <taxon>Cytophagia</taxon>
        <taxon>Cytophagales</taxon>
        <taxon>Cytophagaceae</taxon>
        <taxon>Spirosoma</taxon>
    </lineage>
</organism>
<keyword evidence="1" id="KW-1133">Transmembrane helix</keyword>
<feature type="transmembrane region" description="Helical" evidence="1">
    <location>
        <begin position="186"/>
        <end position="203"/>
    </location>
</feature>
<reference evidence="2 3" key="1">
    <citation type="submission" date="2020-02" db="EMBL/GenBank/DDBJ databases">
        <title>Draft genome sequence of two Spirosoma agri KCTC 52727 and Spirosoma terrae KCTC 52035.</title>
        <authorList>
            <person name="Rojas J."/>
            <person name="Ambika Manirajan B."/>
            <person name="Ratering S."/>
            <person name="Suarez C."/>
            <person name="Schnell S."/>
        </authorList>
    </citation>
    <scope>NUCLEOTIDE SEQUENCE [LARGE SCALE GENOMIC DNA]</scope>
    <source>
        <strain evidence="2 3">KCTC 52727</strain>
    </source>
</reference>
<feature type="transmembrane region" description="Helical" evidence="1">
    <location>
        <begin position="162"/>
        <end position="180"/>
    </location>
</feature>
<feature type="transmembrane region" description="Helical" evidence="1">
    <location>
        <begin position="96"/>
        <end position="117"/>
    </location>
</feature>
<name>A0A6M0IRL3_9BACT</name>
<dbReference type="Proteomes" id="UP000477386">
    <property type="component" value="Unassembled WGS sequence"/>
</dbReference>
<feature type="transmembrane region" description="Helical" evidence="1">
    <location>
        <begin position="287"/>
        <end position="307"/>
    </location>
</feature>
<evidence type="ECO:0000313" key="2">
    <source>
        <dbReference type="EMBL" id="NEU69593.1"/>
    </source>
</evidence>
<evidence type="ECO:0000256" key="1">
    <source>
        <dbReference type="SAM" id="Phobius"/>
    </source>
</evidence>
<dbReference type="AlphaFoldDB" id="A0A6M0IRL3"/>
<evidence type="ECO:0000313" key="3">
    <source>
        <dbReference type="Proteomes" id="UP000477386"/>
    </source>
</evidence>
<feature type="transmembrane region" description="Helical" evidence="1">
    <location>
        <begin position="249"/>
        <end position="266"/>
    </location>
</feature>
<feature type="transmembrane region" description="Helical" evidence="1">
    <location>
        <begin position="129"/>
        <end position="150"/>
    </location>
</feature>
<feature type="transmembrane region" description="Helical" evidence="1">
    <location>
        <begin position="399"/>
        <end position="418"/>
    </location>
</feature>
<keyword evidence="1" id="KW-0472">Membrane</keyword>
<sequence length="427" mass="48241">MMKWFSSILLSVLVLIGLREYPVAATVLASSILCGYCAWTLAEPMAKLVFIYPLFCFWLSQQFTVYDFFEIGDGPAYFAVMDDILPRLTTYDYRGLLALMALAGPKYLNLGFLPTAFLPNLFFDAPGSVVYQLTQVYTHVALVGLLLSLTVKWDVIGERYRCPIFLFMLVSPGYLALVSYPTRHHVTAFAIFLLFISVEACLQKQTVSRLLALFVAVGLIFFCKAGLLPFFVLYLIVRLHNPERRLVNVLLGGVLIGAMIYTYQYVRQLYDARFATETIGVFKDASLGPLMPIYKYVMAIVSPFPYYKYSVVVNTIAYGGNWLLLLLFVPAGMTGLWLFLRVLLNPLKLWRHDEDTKRLFAYGGIMSLSILGGSTGFLMYILVFMPFFAPLFRISDYNVQPVTVLAALLLLNVVVLVLNGENLFDYL</sequence>
<comment type="caution">
    <text evidence="2">The sequence shown here is derived from an EMBL/GenBank/DDBJ whole genome shotgun (WGS) entry which is preliminary data.</text>
</comment>
<feature type="transmembrane region" description="Helical" evidence="1">
    <location>
        <begin position="319"/>
        <end position="340"/>
    </location>
</feature>
<dbReference type="RefSeq" id="WP_164042062.1">
    <property type="nucleotide sequence ID" value="NZ_JAAGNZ010000002.1"/>
</dbReference>
<keyword evidence="3" id="KW-1185">Reference proteome</keyword>
<proteinExistence type="predicted"/>
<gene>
    <name evidence="2" type="ORF">GK091_22120</name>
</gene>
<accession>A0A6M0IRL3</accession>
<keyword evidence="1" id="KW-0812">Transmembrane</keyword>
<dbReference type="EMBL" id="JAAGNZ010000002">
    <property type="protein sequence ID" value="NEU69593.1"/>
    <property type="molecule type" value="Genomic_DNA"/>
</dbReference>
<feature type="transmembrane region" description="Helical" evidence="1">
    <location>
        <begin position="360"/>
        <end position="387"/>
    </location>
</feature>
<feature type="transmembrane region" description="Helical" evidence="1">
    <location>
        <begin position="210"/>
        <end position="237"/>
    </location>
</feature>
<protein>
    <submittedName>
        <fullName evidence="2">Uncharacterized protein</fullName>
    </submittedName>
</protein>